<sequence>MTNLHVIQTLASIANEAAGPSYSAPSLATALAGVGARVEMFTVGDGPPRPVEGADHRIFPQSWAGLPGLGQLRVSRAMQAALRTAPADLVHTHGLWLAPNVYRRPDKAFVISPRGMLGPAALAFSRTKKRLMWAAFQGRAARAAALLHATSDQEHDEIRAFGLTNPVVVIPNGIDVPSLERPAAGATRTVLTLGRIHPKKNLTGLIRAWSRLADRQGWRLRIVGPDEGGHAGELRALVAELGLDDVVVDGPVFGTGKLAAYREADLFVLSTLNENFAMTVAEALAAGTPVVSTKGAPWAGLETEGCGWWIEHGEVAMTQALAAAMARPAGALAAMGAKGRDWMLRDYSWTRIGRDMLAAYEWAVRGGTPPGTVRL</sequence>
<dbReference type="Pfam" id="PF13692">
    <property type="entry name" value="Glyco_trans_1_4"/>
    <property type="match status" value="1"/>
</dbReference>
<accession>A0ABU0IQA1</accession>
<dbReference type="Gene3D" id="3.40.50.2000">
    <property type="entry name" value="Glycogen Phosphorylase B"/>
    <property type="match status" value="2"/>
</dbReference>
<dbReference type="Proteomes" id="UP001228905">
    <property type="component" value="Unassembled WGS sequence"/>
</dbReference>
<gene>
    <name evidence="2" type="ORF">QO010_000875</name>
</gene>
<dbReference type="EMBL" id="JAUSVS010000001">
    <property type="protein sequence ID" value="MDQ0463127.1"/>
    <property type="molecule type" value="Genomic_DNA"/>
</dbReference>
<protein>
    <submittedName>
        <fullName evidence="2">Glycosyltransferase involved in cell wall biosynthesis</fullName>
    </submittedName>
</protein>
<dbReference type="PANTHER" id="PTHR45947:SF3">
    <property type="entry name" value="SULFOQUINOVOSYL TRANSFERASE SQD2"/>
    <property type="match status" value="1"/>
</dbReference>
<organism evidence="2 3">
    <name type="scientific">Caulobacter ginsengisoli</name>
    <dbReference type="NCBI Taxonomy" id="400775"/>
    <lineage>
        <taxon>Bacteria</taxon>
        <taxon>Pseudomonadati</taxon>
        <taxon>Pseudomonadota</taxon>
        <taxon>Alphaproteobacteria</taxon>
        <taxon>Caulobacterales</taxon>
        <taxon>Caulobacteraceae</taxon>
        <taxon>Caulobacter</taxon>
    </lineage>
</organism>
<dbReference type="PANTHER" id="PTHR45947">
    <property type="entry name" value="SULFOQUINOVOSYL TRANSFERASE SQD2"/>
    <property type="match status" value="1"/>
</dbReference>
<comment type="caution">
    <text evidence="2">The sequence shown here is derived from an EMBL/GenBank/DDBJ whole genome shotgun (WGS) entry which is preliminary data.</text>
</comment>
<dbReference type="SUPFAM" id="SSF53756">
    <property type="entry name" value="UDP-Glycosyltransferase/glycogen phosphorylase"/>
    <property type="match status" value="1"/>
</dbReference>
<dbReference type="Pfam" id="PF13579">
    <property type="entry name" value="Glyco_trans_4_4"/>
    <property type="match status" value="1"/>
</dbReference>
<dbReference type="InterPro" id="IPR028098">
    <property type="entry name" value="Glyco_trans_4-like_N"/>
</dbReference>
<evidence type="ECO:0000259" key="1">
    <source>
        <dbReference type="Pfam" id="PF13579"/>
    </source>
</evidence>
<dbReference type="InterPro" id="IPR050194">
    <property type="entry name" value="Glycosyltransferase_grp1"/>
</dbReference>
<reference evidence="2 3" key="1">
    <citation type="submission" date="2023-07" db="EMBL/GenBank/DDBJ databases">
        <title>Genomic Encyclopedia of Type Strains, Phase IV (KMG-IV): sequencing the most valuable type-strain genomes for metagenomic binning, comparative biology and taxonomic classification.</title>
        <authorList>
            <person name="Goeker M."/>
        </authorList>
    </citation>
    <scope>NUCLEOTIDE SEQUENCE [LARGE SCALE GENOMIC DNA]</scope>
    <source>
        <strain evidence="2 3">DSM 18695</strain>
    </source>
</reference>
<dbReference type="RefSeq" id="WP_307346478.1">
    <property type="nucleotide sequence ID" value="NZ_JAUSVS010000001.1"/>
</dbReference>
<proteinExistence type="predicted"/>
<keyword evidence="3" id="KW-1185">Reference proteome</keyword>
<feature type="domain" description="Glycosyltransferase subfamily 4-like N-terminal" evidence="1">
    <location>
        <begin position="19"/>
        <end position="173"/>
    </location>
</feature>
<evidence type="ECO:0000313" key="2">
    <source>
        <dbReference type="EMBL" id="MDQ0463127.1"/>
    </source>
</evidence>
<name>A0ABU0IQA1_9CAUL</name>
<evidence type="ECO:0000313" key="3">
    <source>
        <dbReference type="Proteomes" id="UP001228905"/>
    </source>
</evidence>